<reference evidence="9" key="1">
    <citation type="submission" date="2021-01" db="EMBL/GenBank/DDBJ databases">
        <authorList>
            <person name="Corre E."/>
            <person name="Pelletier E."/>
            <person name="Niang G."/>
            <person name="Scheremetjew M."/>
            <person name="Finn R."/>
            <person name="Kale V."/>
            <person name="Holt S."/>
            <person name="Cochrane G."/>
            <person name="Meng A."/>
            <person name="Brown T."/>
            <person name="Cohen L."/>
        </authorList>
    </citation>
    <scope>NUCLEOTIDE SEQUENCE</scope>
    <source>
        <strain evidence="9">GSBS06</strain>
    </source>
</reference>
<organism evidence="9">
    <name type="scientific">Aplanochytrium stocchinoi</name>
    <dbReference type="NCBI Taxonomy" id="215587"/>
    <lineage>
        <taxon>Eukaryota</taxon>
        <taxon>Sar</taxon>
        <taxon>Stramenopiles</taxon>
        <taxon>Bigyra</taxon>
        <taxon>Labyrinthulomycetes</taxon>
        <taxon>Thraustochytrida</taxon>
        <taxon>Thraustochytriidae</taxon>
        <taxon>Aplanochytrium</taxon>
    </lineage>
</organism>
<evidence type="ECO:0000256" key="2">
    <source>
        <dbReference type="ARBA" id="ARBA00022448"/>
    </source>
</evidence>
<dbReference type="InterPro" id="IPR003593">
    <property type="entry name" value="AAA+_ATPase"/>
</dbReference>
<accession>A0A7S3LMF4</accession>
<dbReference type="InterPro" id="IPR027417">
    <property type="entry name" value="P-loop_NTPase"/>
</dbReference>
<dbReference type="InterPro" id="IPR039421">
    <property type="entry name" value="Type_1_exporter"/>
</dbReference>
<comment type="subcellular location">
    <subcellularLocation>
        <location evidence="1">Mitochondrion inner membrane</location>
        <topology evidence="1">Multi-pass membrane protein</topology>
    </subcellularLocation>
</comment>
<evidence type="ECO:0000256" key="7">
    <source>
        <dbReference type="ARBA" id="ARBA00023136"/>
    </source>
</evidence>
<sequence length="253" mass="27937">MDHESTKGKVQFKNVYFKYPCREDVTVLNGFDLTIEPGQVVALVGPSGSGKSTTTALLERFYETTSGEILIDGVNLKDIDPHSLHELVGTVSQEPILFATSILENIRYGKPDATIEEVKEAARLANAHYFIEGFPDGYETVLGERGALLSGGQKQRVAIARAILSDPKILLLDEATSSLDNRSEKLVQNALNTLMKGRTTLIIAHRLTTVESADVICVVSDGKIIERGAHKSLLEQKDSHYRALFRRQNSRRV</sequence>
<dbReference type="GO" id="GO:0005524">
    <property type="term" value="F:ATP binding"/>
    <property type="evidence" value="ECO:0007669"/>
    <property type="project" value="UniProtKB-KW"/>
</dbReference>
<keyword evidence="3" id="KW-0812">Transmembrane</keyword>
<evidence type="ECO:0000259" key="8">
    <source>
        <dbReference type="PROSITE" id="PS50893"/>
    </source>
</evidence>
<evidence type="ECO:0000256" key="4">
    <source>
        <dbReference type="ARBA" id="ARBA00022741"/>
    </source>
</evidence>
<dbReference type="PROSITE" id="PS00211">
    <property type="entry name" value="ABC_TRANSPORTER_1"/>
    <property type="match status" value="1"/>
</dbReference>
<keyword evidence="2" id="KW-0813">Transport</keyword>
<dbReference type="PANTHER" id="PTHR43394:SF1">
    <property type="entry name" value="ATP-BINDING CASSETTE SUB-FAMILY B MEMBER 10, MITOCHONDRIAL"/>
    <property type="match status" value="1"/>
</dbReference>
<keyword evidence="7" id="KW-0472">Membrane</keyword>
<evidence type="ECO:0000256" key="3">
    <source>
        <dbReference type="ARBA" id="ARBA00022692"/>
    </source>
</evidence>
<dbReference type="SUPFAM" id="SSF52540">
    <property type="entry name" value="P-loop containing nucleoside triphosphate hydrolases"/>
    <property type="match status" value="1"/>
</dbReference>
<evidence type="ECO:0000313" key="9">
    <source>
        <dbReference type="EMBL" id="CAE0434523.1"/>
    </source>
</evidence>
<dbReference type="GO" id="GO:0016887">
    <property type="term" value="F:ATP hydrolysis activity"/>
    <property type="evidence" value="ECO:0007669"/>
    <property type="project" value="InterPro"/>
</dbReference>
<evidence type="ECO:0000256" key="1">
    <source>
        <dbReference type="ARBA" id="ARBA00004448"/>
    </source>
</evidence>
<keyword evidence="6" id="KW-1133">Transmembrane helix</keyword>
<dbReference type="GO" id="GO:0090374">
    <property type="term" value="P:oligopeptide export from mitochondrion"/>
    <property type="evidence" value="ECO:0007669"/>
    <property type="project" value="TreeGrafter"/>
</dbReference>
<gene>
    <name evidence="9" type="ORF">ASTO00021_LOCUS4821</name>
</gene>
<dbReference type="Pfam" id="PF00005">
    <property type="entry name" value="ABC_tran"/>
    <property type="match status" value="1"/>
</dbReference>
<keyword evidence="4" id="KW-0547">Nucleotide-binding</keyword>
<dbReference type="Gene3D" id="3.40.50.300">
    <property type="entry name" value="P-loop containing nucleotide triphosphate hydrolases"/>
    <property type="match status" value="1"/>
</dbReference>
<keyword evidence="5" id="KW-0067">ATP-binding</keyword>
<dbReference type="CDD" id="cd03249">
    <property type="entry name" value="ABC_MTABC3_MDL1_MDL2"/>
    <property type="match status" value="1"/>
</dbReference>
<name>A0A7S3LMF4_9STRA</name>
<dbReference type="SMART" id="SM00382">
    <property type="entry name" value="AAA"/>
    <property type="match status" value="1"/>
</dbReference>
<dbReference type="InterPro" id="IPR003439">
    <property type="entry name" value="ABC_transporter-like_ATP-bd"/>
</dbReference>
<dbReference type="EMBL" id="HBIN01006598">
    <property type="protein sequence ID" value="CAE0434523.1"/>
    <property type="molecule type" value="Transcribed_RNA"/>
</dbReference>
<evidence type="ECO:0000256" key="6">
    <source>
        <dbReference type="ARBA" id="ARBA00022989"/>
    </source>
</evidence>
<evidence type="ECO:0000256" key="5">
    <source>
        <dbReference type="ARBA" id="ARBA00022840"/>
    </source>
</evidence>
<proteinExistence type="predicted"/>
<dbReference type="PANTHER" id="PTHR43394">
    <property type="entry name" value="ATP-DEPENDENT PERMEASE MDL1, MITOCHONDRIAL"/>
    <property type="match status" value="1"/>
</dbReference>
<dbReference type="GO" id="GO:0005743">
    <property type="term" value="C:mitochondrial inner membrane"/>
    <property type="evidence" value="ECO:0007669"/>
    <property type="project" value="UniProtKB-SubCell"/>
</dbReference>
<dbReference type="InterPro" id="IPR017871">
    <property type="entry name" value="ABC_transporter-like_CS"/>
</dbReference>
<dbReference type="FunFam" id="3.40.50.300:FF:000403">
    <property type="entry name" value="ATP-binding cassette sub-family B member 8, mitochondrial"/>
    <property type="match status" value="1"/>
</dbReference>
<dbReference type="GO" id="GO:0015421">
    <property type="term" value="F:ABC-type oligopeptide transporter activity"/>
    <property type="evidence" value="ECO:0007669"/>
    <property type="project" value="TreeGrafter"/>
</dbReference>
<protein>
    <recommendedName>
        <fullName evidence="8">ABC transporter domain-containing protein</fullName>
    </recommendedName>
</protein>
<dbReference type="AlphaFoldDB" id="A0A7S3LMF4"/>
<dbReference type="PROSITE" id="PS50893">
    <property type="entry name" value="ABC_TRANSPORTER_2"/>
    <property type="match status" value="1"/>
</dbReference>
<feature type="domain" description="ABC transporter" evidence="8">
    <location>
        <begin position="10"/>
        <end position="246"/>
    </location>
</feature>